<proteinExistence type="predicted"/>
<comment type="caution">
    <text evidence="2">The sequence shown here is derived from an EMBL/GenBank/DDBJ whole genome shotgun (WGS) entry which is preliminary data.</text>
</comment>
<dbReference type="InterPro" id="IPR029476">
    <property type="entry name" value="DNase_NucA_NucB"/>
</dbReference>
<feature type="non-terminal residue" evidence="2">
    <location>
        <position position="1"/>
    </location>
</feature>
<evidence type="ECO:0000259" key="1">
    <source>
        <dbReference type="Pfam" id="PF14040"/>
    </source>
</evidence>
<organism evidence="2 3">
    <name type="scientific">Bacteroides stercoris</name>
    <dbReference type="NCBI Taxonomy" id="46506"/>
    <lineage>
        <taxon>Bacteria</taxon>
        <taxon>Pseudomonadati</taxon>
        <taxon>Bacteroidota</taxon>
        <taxon>Bacteroidia</taxon>
        <taxon>Bacteroidales</taxon>
        <taxon>Bacteroidaceae</taxon>
        <taxon>Bacteroides</taxon>
    </lineage>
</organism>
<accession>A0A414PFI8</accession>
<evidence type="ECO:0000313" key="3">
    <source>
        <dbReference type="Proteomes" id="UP000283762"/>
    </source>
</evidence>
<reference evidence="2 3" key="1">
    <citation type="submission" date="2018-08" db="EMBL/GenBank/DDBJ databases">
        <title>A genome reference for cultivated species of the human gut microbiota.</title>
        <authorList>
            <person name="Zou Y."/>
            <person name="Xue W."/>
            <person name="Luo G."/>
        </authorList>
    </citation>
    <scope>NUCLEOTIDE SEQUENCE [LARGE SCALE GENOMIC DNA]</scope>
    <source>
        <strain evidence="2 3">AM25-16</strain>
    </source>
</reference>
<gene>
    <name evidence="2" type="ORF">DW668_19185</name>
</gene>
<feature type="domain" description="Deoxyribonuclease NucA/NucB" evidence="1">
    <location>
        <begin position="65"/>
        <end position="133"/>
    </location>
</feature>
<dbReference type="RefSeq" id="WP_310591897.1">
    <property type="nucleotide sequence ID" value="NZ_QRHJ01000154.1"/>
</dbReference>
<sequence length="137" mass="15159">YGYIQNTNYGIDVLGLKGCYLKEAEEGQSYKFVLQISKSEYPETTRHIQNAIKKGHPDVVTISRKGATDRRKEAIANTKTKKGRDRDEWPMAMFKEGGSGADIEYILPSDNRGAGSSIRAALSGCNDGDTIKIEIIK</sequence>
<dbReference type="Pfam" id="PF14040">
    <property type="entry name" value="DNase_NucA_NucB"/>
    <property type="match status" value="1"/>
</dbReference>
<evidence type="ECO:0000313" key="2">
    <source>
        <dbReference type="EMBL" id="RHF65836.1"/>
    </source>
</evidence>
<dbReference type="Proteomes" id="UP000283762">
    <property type="component" value="Unassembled WGS sequence"/>
</dbReference>
<protein>
    <submittedName>
        <fullName evidence="2">Rhs family protein</fullName>
    </submittedName>
</protein>
<dbReference type="AlphaFoldDB" id="A0A414PFI8"/>
<name>A0A414PFI8_BACSE</name>
<dbReference type="EMBL" id="QRHJ01000154">
    <property type="protein sequence ID" value="RHF65836.1"/>
    <property type="molecule type" value="Genomic_DNA"/>
</dbReference>